<feature type="domain" description="C2H2-type" evidence="3">
    <location>
        <begin position="200"/>
        <end position="235"/>
    </location>
</feature>
<proteinExistence type="predicted"/>
<dbReference type="EMBL" id="JAULSV010000001">
    <property type="protein sequence ID" value="KAK0655193.1"/>
    <property type="molecule type" value="Genomic_DNA"/>
</dbReference>
<gene>
    <name evidence="4" type="ORF">B0T16DRAFT_6295</name>
</gene>
<feature type="region of interest" description="Disordered" evidence="2">
    <location>
        <begin position="173"/>
        <end position="199"/>
    </location>
</feature>
<name>A0AA40CZQ7_9PEZI</name>
<dbReference type="Gene3D" id="3.30.160.60">
    <property type="entry name" value="Classic Zinc Finger"/>
    <property type="match status" value="1"/>
</dbReference>
<dbReference type="InterPro" id="IPR013087">
    <property type="entry name" value="Znf_C2H2_type"/>
</dbReference>
<dbReference type="AlphaFoldDB" id="A0AA40CZQ7"/>
<dbReference type="Pfam" id="PF00096">
    <property type="entry name" value="zf-C2H2"/>
    <property type="match status" value="1"/>
</dbReference>
<dbReference type="GO" id="GO:0008270">
    <property type="term" value="F:zinc ion binding"/>
    <property type="evidence" value="ECO:0007669"/>
    <property type="project" value="UniProtKB-KW"/>
</dbReference>
<feature type="compositionally biased region" description="Pro residues" evidence="2">
    <location>
        <begin position="115"/>
        <end position="125"/>
    </location>
</feature>
<keyword evidence="1" id="KW-0863">Zinc-finger</keyword>
<feature type="region of interest" description="Disordered" evidence="2">
    <location>
        <begin position="107"/>
        <end position="141"/>
    </location>
</feature>
<keyword evidence="1" id="KW-0479">Metal-binding</keyword>
<organism evidence="4 5">
    <name type="scientific">Cercophora newfieldiana</name>
    <dbReference type="NCBI Taxonomy" id="92897"/>
    <lineage>
        <taxon>Eukaryota</taxon>
        <taxon>Fungi</taxon>
        <taxon>Dikarya</taxon>
        <taxon>Ascomycota</taxon>
        <taxon>Pezizomycotina</taxon>
        <taxon>Sordariomycetes</taxon>
        <taxon>Sordariomycetidae</taxon>
        <taxon>Sordariales</taxon>
        <taxon>Lasiosphaeriaceae</taxon>
        <taxon>Cercophora</taxon>
    </lineage>
</organism>
<keyword evidence="1" id="KW-0862">Zinc</keyword>
<accession>A0AA40CZQ7</accession>
<evidence type="ECO:0000256" key="2">
    <source>
        <dbReference type="SAM" id="MobiDB-lite"/>
    </source>
</evidence>
<dbReference type="PROSITE" id="PS50157">
    <property type="entry name" value="ZINC_FINGER_C2H2_2"/>
    <property type="match status" value="1"/>
</dbReference>
<protein>
    <recommendedName>
        <fullName evidence="3">C2H2-type domain-containing protein</fullName>
    </recommendedName>
</protein>
<comment type="caution">
    <text evidence="4">The sequence shown here is derived from an EMBL/GenBank/DDBJ whole genome shotgun (WGS) entry which is preliminary data.</text>
</comment>
<evidence type="ECO:0000313" key="4">
    <source>
        <dbReference type="EMBL" id="KAK0655193.1"/>
    </source>
</evidence>
<sequence length="267" mass="29496">MSGPNNRIAAGNVKVEGGGWQEVHVSAAGHLPCGCYTGDPNAGDTSVPSDGATAWYCTSTGLWNLSDAGWRQPHLPQQQQQFPPPTTFYPEPEFHGLPMVYDAPPCPVDSGEPPQALPFPVPGRDPLPDWDQRSRSSPPCDDEANWLFRPCDAGSTLLPDFHRLRCSTPDVAPDPSPFPELSPELPPKLPPTKVTRKPSRKCQHLLDNGDRCGSTFKRTSELTRHVESAHRGSSGVFCPYCPTPLRRADTYNRHIRKKHPKFAKKKY</sequence>
<evidence type="ECO:0000256" key="1">
    <source>
        <dbReference type="PROSITE-ProRule" id="PRU00042"/>
    </source>
</evidence>
<keyword evidence="5" id="KW-1185">Reference proteome</keyword>
<feature type="compositionally biased region" description="Pro residues" evidence="2">
    <location>
        <begin position="173"/>
        <end position="190"/>
    </location>
</feature>
<reference evidence="4" key="1">
    <citation type="submission" date="2023-06" db="EMBL/GenBank/DDBJ databases">
        <title>Genome-scale phylogeny and comparative genomics of the fungal order Sordariales.</title>
        <authorList>
            <consortium name="Lawrence Berkeley National Laboratory"/>
            <person name="Hensen N."/>
            <person name="Bonometti L."/>
            <person name="Westerberg I."/>
            <person name="Brannstrom I.O."/>
            <person name="Guillou S."/>
            <person name="Cros-Aarteil S."/>
            <person name="Calhoun S."/>
            <person name="Haridas S."/>
            <person name="Kuo A."/>
            <person name="Mondo S."/>
            <person name="Pangilinan J."/>
            <person name="Riley R."/>
            <person name="Labutti K."/>
            <person name="Andreopoulos B."/>
            <person name="Lipzen A."/>
            <person name="Chen C."/>
            <person name="Yanf M."/>
            <person name="Daum C."/>
            <person name="Ng V."/>
            <person name="Clum A."/>
            <person name="Steindorff A."/>
            <person name="Ohm R."/>
            <person name="Martin F."/>
            <person name="Silar P."/>
            <person name="Natvig D."/>
            <person name="Lalanne C."/>
            <person name="Gautier V."/>
            <person name="Ament-Velasquez S.L."/>
            <person name="Kruys A."/>
            <person name="Hutchinson M.I."/>
            <person name="Powell A.J."/>
            <person name="Barry K."/>
            <person name="Miller A.N."/>
            <person name="Grigoriev I.V."/>
            <person name="Debuchy R."/>
            <person name="Gladieux P."/>
            <person name="Thoren M.H."/>
            <person name="Johannesson H."/>
        </authorList>
    </citation>
    <scope>NUCLEOTIDE SEQUENCE</scope>
    <source>
        <strain evidence="4">SMH2532-1</strain>
    </source>
</reference>
<dbReference type="Proteomes" id="UP001174936">
    <property type="component" value="Unassembled WGS sequence"/>
</dbReference>
<evidence type="ECO:0000313" key="5">
    <source>
        <dbReference type="Proteomes" id="UP001174936"/>
    </source>
</evidence>
<evidence type="ECO:0000259" key="3">
    <source>
        <dbReference type="PROSITE" id="PS50157"/>
    </source>
</evidence>